<comment type="subcellular location">
    <subcellularLocation>
        <location evidence="1">Membrane</location>
    </subcellularLocation>
</comment>
<feature type="transmembrane region" description="Helical" evidence="5">
    <location>
        <begin position="126"/>
        <end position="148"/>
    </location>
</feature>
<dbReference type="InterPro" id="IPR023352">
    <property type="entry name" value="MAPEG-like_dom_sf"/>
</dbReference>
<keyword evidence="4 5" id="KW-0472">Membrane</keyword>
<dbReference type="InterPro" id="IPR001129">
    <property type="entry name" value="Membr-assoc_MAPEG"/>
</dbReference>
<accession>A0A9N9KQ78</accession>
<reference evidence="7" key="1">
    <citation type="submission" date="2021-07" db="EMBL/GenBank/DDBJ databases">
        <authorList>
            <person name="Durling M."/>
        </authorList>
    </citation>
    <scope>NUCLEOTIDE SEQUENCE</scope>
</reference>
<dbReference type="Pfam" id="PF01124">
    <property type="entry name" value="MAPEG"/>
    <property type="match status" value="1"/>
</dbReference>
<dbReference type="Gene3D" id="1.20.120.550">
    <property type="entry name" value="Membrane associated eicosanoid/glutathione metabolism-like domain"/>
    <property type="match status" value="1"/>
</dbReference>
<proteinExistence type="predicted"/>
<feature type="signal peptide" evidence="6">
    <location>
        <begin position="1"/>
        <end position="23"/>
    </location>
</feature>
<evidence type="ECO:0000313" key="8">
    <source>
        <dbReference type="Proteomes" id="UP000696280"/>
    </source>
</evidence>
<dbReference type="Proteomes" id="UP000696280">
    <property type="component" value="Unassembled WGS sequence"/>
</dbReference>
<evidence type="ECO:0000256" key="2">
    <source>
        <dbReference type="ARBA" id="ARBA00022692"/>
    </source>
</evidence>
<evidence type="ECO:0000256" key="5">
    <source>
        <dbReference type="SAM" id="Phobius"/>
    </source>
</evidence>
<feature type="chain" id="PRO_5040348327" evidence="6">
    <location>
        <begin position="24"/>
        <end position="150"/>
    </location>
</feature>
<organism evidence="7 8">
    <name type="scientific">Hymenoscyphus fraxineus</name>
    <dbReference type="NCBI Taxonomy" id="746836"/>
    <lineage>
        <taxon>Eukaryota</taxon>
        <taxon>Fungi</taxon>
        <taxon>Dikarya</taxon>
        <taxon>Ascomycota</taxon>
        <taxon>Pezizomycotina</taxon>
        <taxon>Leotiomycetes</taxon>
        <taxon>Helotiales</taxon>
        <taxon>Helotiaceae</taxon>
        <taxon>Hymenoscyphus</taxon>
    </lineage>
</organism>
<name>A0A9N9KQ78_9HELO</name>
<evidence type="ECO:0000256" key="4">
    <source>
        <dbReference type="ARBA" id="ARBA00023136"/>
    </source>
</evidence>
<evidence type="ECO:0000256" key="3">
    <source>
        <dbReference type="ARBA" id="ARBA00022989"/>
    </source>
</evidence>
<evidence type="ECO:0000256" key="1">
    <source>
        <dbReference type="ARBA" id="ARBA00004370"/>
    </source>
</evidence>
<dbReference type="PANTHER" id="PTHR35371:SF1">
    <property type="entry name" value="BLR7753 PROTEIN"/>
    <property type="match status" value="1"/>
</dbReference>
<feature type="transmembrane region" description="Helical" evidence="5">
    <location>
        <begin position="94"/>
        <end position="114"/>
    </location>
</feature>
<dbReference type="SUPFAM" id="SSF161084">
    <property type="entry name" value="MAPEG domain-like"/>
    <property type="match status" value="1"/>
</dbReference>
<evidence type="ECO:0000256" key="6">
    <source>
        <dbReference type="SAM" id="SignalP"/>
    </source>
</evidence>
<dbReference type="GO" id="GO:0016020">
    <property type="term" value="C:membrane"/>
    <property type="evidence" value="ECO:0007669"/>
    <property type="project" value="UniProtKB-SubCell"/>
</dbReference>
<dbReference type="AlphaFoldDB" id="A0A9N9KQ78"/>
<keyword evidence="8" id="KW-1185">Reference proteome</keyword>
<keyword evidence="3 5" id="KW-1133">Transmembrane helix</keyword>
<comment type="caution">
    <text evidence="7">The sequence shown here is derived from an EMBL/GenBank/DDBJ whole genome shotgun (WGS) entry which is preliminary data.</text>
</comment>
<protein>
    <submittedName>
        <fullName evidence="7">Uncharacterized protein</fullName>
    </submittedName>
</protein>
<keyword evidence="6" id="KW-0732">Signal</keyword>
<dbReference type="EMBL" id="CAJVRL010000035">
    <property type="protein sequence ID" value="CAG8950057.1"/>
    <property type="molecule type" value="Genomic_DNA"/>
</dbReference>
<keyword evidence="2 5" id="KW-0812">Transmembrane</keyword>
<gene>
    <name evidence="7" type="ORF">HYFRA_00008289</name>
</gene>
<evidence type="ECO:0000313" key="7">
    <source>
        <dbReference type="EMBL" id="CAG8950057.1"/>
    </source>
</evidence>
<sequence length="150" mass="17195">MPNLSLFAIPAYWLLSMLPNLYAIHLAARSNNGVWDNTSPRSAEWEERVRKSTTSEQYNTYIRSRAAHKNGFETLPLFIGAILAGNAAKLGPEYMNMFVGVNLVLRVVYTIVYVRTTKNSSSYFRTVVWFAECYYCLWVFTKSGLVLMEE</sequence>
<dbReference type="OrthoDB" id="2122304at2759"/>
<dbReference type="PANTHER" id="PTHR35371">
    <property type="entry name" value="INNER MEMBRANE PROTEIN"/>
    <property type="match status" value="1"/>
</dbReference>